<dbReference type="EMBL" id="JADBJN010000004">
    <property type="protein sequence ID" value="KAG5668190.1"/>
    <property type="molecule type" value="Genomic_DNA"/>
</dbReference>
<dbReference type="InterPro" id="IPR029058">
    <property type="entry name" value="AB_hydrolase_fold"/>
</dbReference>
<comment type="similarity">
    <text evidence="2 4">Belongs to the AB hydrolase superfamily. Lipase family.</text>
</comment>
<dbReference type="SUPFAM" id="SSF53474">
    <property type="entry name" value="alpha/beta-Hydrolases"/>
    <property type="match status" value="1"/>
</dbReference>
<evidence type="ECO:0000256" key="2">
    <source>
        <dbReference type="ARBA" id="ARBA00010701"/>
    </source>
</evidence>
<sequence length="340" mass="38017">MYFKFIFCVFVTFFYQSSHVFGNNFPKLQLVLIDKSNASNSVNFTLDQAKNISSHPLFNHLLTTVVYSFGYTKTLNDPLVTTIIASYSKNRMYNLIIVDYSAYSTSNLSPPSIPDYTATIKNVKQIGFLVGNALWNTFGMKLAINFQLVGHSLGAHLSAFINRAIANATDNSFHMKIPVIIGLDPAAPLFFPFGNSTTMNDPLKPSDAQIVYVIHTDSVYFGAPIKIGTIDFWPNGGSNQPGCPPFNPTTSIADFNNYCSHQRSVFYFSEAISNSNLKTFNAVKCNSWDQFKKKMCFYLPFNLNNMGLYPTLLTGDFYLQTSNTSPFSLGFKGMFYNATI</sequence>
<organism evidence="7 8">
    <name type="scientific">Polypedilum vanderplanki</name>
    <name type="common">Sleeping chironomid midge</name>
    <dbReference type="NCBI Taxonomy" id="319348"/>
    <lineage>
        <taxon>Eukaryota</taxon>
        <taxon>Metazoa</taxon>
        <taxon>Ecdysozoa</taxon>
        <taxon>Arthropoda</taxon>
        <taxon>Hexapoda</taxon>
        <taxon>Insecta</taxon>
        <taxon>Pterygota</taxon>
        <taxon>Neoptera</taxon>
        <taxon>Endopterygota</taxon>
        <taxon>Diptera</taxon>
        <taxon>Nematocera</taxon>
        <taxon>Chironomoidea</taxon>
        <taxon>Chironomidae</taxon>
        <taxon>Chironominae</taxon>
        <taxon>Polypedilum</taxon>
        <taxon>Polypedilum</taxon>
    </lineage>
</organism>
<dbReference type="Proteomes" id="UP001107558">
    <property type="component" value="Chromosome 4"/>
</dbReference>
<evidence type="ECO:0000259" key="6">
    <source>
        <dbReference type="Pfam" id="PF00151"/>
    </source>
</evidence>
<dbReference type="PRINTS" id="PR00821">
    <property type="entry name" value="TAGLIPASE"/>
</dbReference>
<feature type="domain" description="Lipase" evidence="6">
    <location>
        <begin position="27"/>
        <end position="327"/>
    </location>
</feature>
<dbReference type="AlphaFoldDB" id="A0A9J6BFB3"/>
<dbReference type="InterPro" id="IPR000734">
    <property type="entry name" value="TAG_lipase"/>
</dbReference>
<dbReference type="PANTHER" id="PTHR11610">
    <property type="entry name" value="LIPASE"/>
    <property type="match status" value="1"/>
</dbReference>
<dbReference type="GO" id="GO:0017171">
    <property type="term" value="F:serine hydrolase activity"/>
    <property type="evidence" value="ECO:0007669"/>
    <property type="project" value="TreeGrafter"/>
</dbReference>
<keyword evidence="5" id="KW-0732">Signal</keyword>
<comment type="caution">
    <text evidence="7">The sequence shown here is derived from an EMBL/GenBank/DDBJ whole genome shotgun (WGS) entry which is preliminary data.</text>
</comment>
<keyword evidence="3" id="KW-0964">Secreted</keyword>
<dbReference type="Gene3D" id="3.40.50.1820">
    <property type="entry name" value="alpha/beta hydrolase"/>
    <property type="match status" value="1"/>
</dbReference>
<accession>A0A9J6BFB3</accession>
<dbReference type="GO" id="GO:0016298">
    <property type="term" value="F:lipase activity"/>
    <property type="evidence" value="ECO:0007669"/>
    <property type="project" value="InterPro"/>
</dbReference>
<proteinExistence type="inferred from homology"/>
<dbReference type="Pfam" id="PF00151">
    <property type="entry name" value="Lipase"/>
    <property type="match status" value="1"/>
</dbReference>
<feature type="chain" id="PRO_5039890270" description="Lipase domain-containing protein" evidence="5">
    <location>
        <begin position="23"/>
        <end position="340"/>
    </location>
</feature>
<comment type="subcellular location">
    <subcellularLocation>
        <location evidence="1">Secreted</location>
    </subcellularLocation>
</comment>
<evidence type="ECO:0000313" key="8">
    <source>
        <dbReference type="Proteomes" id="UP001107558"/>
    </source>
</evidence>
<evidence type="ECO:0000256" key="5">
    <source>
        <dbReference type="SAM" id="SignalP"/>
    </source>
</evidence>
<gene>
    <name evidence="7" type="ORF">PVAND_016140</name>
</gene>
<dbReference type="OrthoDB" id="7784780at2759"/>
<dbReference type="GO" id="GO:0005615">
    <property type="term" value="C:extracellular space"/>
    <property type="evidence" value="ECO:0007669"/>
    <property type="project" value="TreeGrafter"/>
</dbReference>
<evidence type="ECO:0000256" key="4">
    <source>
        <dbReference type="RuleBase" id="RU004262"/>
    </source>
</evidence>
<evidence type="ECO:0000313" key="7">
    <source>
        <dbReference type="EMBL" id="KAG5668190.1"/>
    </source>
</evidence>
<protein>
    <recommendedName>
        <fullName evidence="6">Lipase domain-containing protein</fullName>
    </recommendedName>
</protein>
<reference evidence="7" key="1">
    <citation type="submission" date="2021-03" db="EMBL/GenBank/DDBJ databases">
        <title>Chromosome level genome of the anhydrobiotic midge Polypedilum vanderplanki.</title>
        <authorList>
            <person name="Yoshida Y."/>
            <person name="Kikawada T."/>
            <person name="Gusev O."/>
        </authorList>
    </citation>
    <scope>NUCLEOTIDE SEQUENCE</scope>
    <source>
        <strain evidence="7">NIAS01</strain>
        <tissue evidence="7">Whole body or cell culture</tissue>
    </source>
</reference>
<evidence type="ECO:0000256" key="1">
    <source>
        <dbReference type="ARBA" id="ARBA00004613"/>
    </source>
</evidence>
<keyword evidence="8" id="KW-1185">Reference proteome</keyword>
<dbReference type="InterPro" id="IPR013818">
    <property type="entry name" value="Lipase"/>
</dbReference>
<dbReference type="PANTHER" id="PTHR11610:SF37">
    <property type="entry name" value="GH01208P"/>
    <property type="match status" value="1"/>
</dbReference>
<name>A0A9J6BFB3_POLVA</name>
<evidence type="ECO:0000256" key="3">
    <source>
        <dbReference type="ARBA" id="ARBA00022525"/>
    </source>
</evidence>
<feature type="signal peptide" evidence="5">
    <location>
        <begin position="1"/>
        <end position="22"/>
    </location>
</feature>
<dbReference type="GO" id="GO:0016042">
    <property type="term" value="P:lipid catabolic process"/>
    <property type="evidence" value="ECO:0007669"/>
    <property type="project" value="TreeGrafter"/>
</dbReference>